<dbReference type="SUPFAM" id="SSF52374">
    <property type="entry name" value="Nucleotidylyl transferase"/>
    <property type="match status" value="1"/>
</dbReference>
<evidence type="ECO:0000256" key="11">
    <source>
        <dbReference type="HAMAP-Rule" id="MF_00244"/>
    </source>
</evidence>
<dbReference type="Gene3D" id="3.40.50.620">
    <property type="entry name" value="HUPs"/>
    <property type="match status" value="1"/>
</dbReference>
<evidence type="ECO:0000256" key="4">
    <source>
        <dbReference type="ARBA" id="ARBA00022642"/>
    </source>
</evidence>
<gene>
    <name evidence="11" type="primary">nadD</name>
    <name evidence="13" type="ORF">SAMN05920897_105121</name>
</gene>
<dbReference type="RefSeq" id="WP_076488259.1">
    <property type="nucleotide sequence ID" value="NZ_FTMS01000005.1"/>
</dbReference>
<evidence type="ECO:0000256" key="7">
    <source>
        <dbReference type="ARBA" id="ARBA00022741"/>
    </source>
</evidence>
<evidence type="ECO:0000256" key="9">
    <source>
        <dbReference type="ARBA" id="ARBA00023027"/>
    </source>
</evidence>
<sequence>MAGVRCYQAFLGGSFDPIHLGHLHALRAVKEARPGDNILLIPARLNPLKERAPHAGDAQRLEMVHRATVDWEWCGVSSVEIDRPGPSYTVDTVEHLLQKGVLAPSPGMIVGDDLLQELPRWHAFPRLLETVVLLVLQRDLQVQAVQRFCDSYPAARVVAIPGDPLRVSSTEIRRGLSERASRDSVAHLLPEAVYEFLCRHDSCY</sequence>
<dbReference type="EMBL" id="FTMS01000005">
    <property type="protein sequence ID" value="SIQ22358.1"/>
    <property type="molecule type" value="Genomic_DNA"/>
</dbReference>
<protein>
    <recommendedName>
        <fullName evidence="11">Probable nicotinate-nucleotide adenylyltransferase</fullName>
        <ecNumber evidence="11">2.7.7.18</ecNumber>
    </recommendedName>
    <alternativeName>
        <fullName evidence="11">Deamido-NAD(+) diphosphorylase</fullName>
    </alternativeName>
    <alternativeName>
        <fullName evidence="11">Deamido-NAD(+) pyrophosphorylase</fullName>
    </alternativeName>
    <alternativeName>
        <fullName evidence="11">Nicotinate mononucleotide adenylyltransferase</fullName>
        <shortName evidence="11">NaMN adenylyltransferase</shortName>
    </alternativeName>
</protein>
<keyword evidence="4 11" id="KW-0662">Pyridine nucleotide biosynthesis</keyword>
<comment type="catalytic activity">
    <reaction evidence="10 11">
        <text>nicotinate beta-D-ribonucleotide + ATP + H(+) = deamido-NAD(+) + diphosphate</text>
        <dbReference type="Rhea" id="RHEA:22860"/>
        <dbReference type="ChEBI" id="CHEBI:15378"/>
        <dbReference type="ChEBI" id="CHEBI:30616"/>
        <dbReference type="ChEBI" id="CHEBI:33019"/>
        <dbReference type="ChEBI" id="CHEBI:57502"/>
        <dbReference type="ChEBI" id="CHEBI:58437"/>
        <dbReference type="EC" id="2.7.7.18"/>
    </reaction>
</comment>
<dbReference type="STRING" id="159291.SAMN05920897_105121"/>
<evidence type="ECO:0000313" key="13">
    <source>
        <dbReference type="EMBL" id="SIQ22358.1"/>
    </source>
</evidence>
<dbReference type="PANTHER" id="PTHR39321">
    <property type="entry name" value="NICOTINATE-NUCLEOTIDE ADENYLYLTRANSFERASE-RELATED"/>
    <property type="match status" value="1"/>
</dbReference>
<dbReference type="NCBIfam" id="TIGR00482">
    <property type="entry name" value="nicotinate (nicotinamide) nucleotide adenylyltransferase"/>
    <property type="match status" value="1"/>
</dbReference>
<dbReference type="GO" id="GO:0004515">
    <property type="term" value="F:nicotinate-nucleotide adenylyltransferase activity"/>
    <property type="evidence" value="ECO:0007669"/>
    <property type="project" value="UniProtKB-UniRule"/>
</dbReference>
<evidence type="ECO:0000256" key="5">
    <source>
        <dbReference type="ARBA" id="ARBA00022679"/>
    </source>
</evidence>
<dbReference type="Pfam" id="PF01467">
    <property type="entry name" value="CTP_transf_like"/>
    <property type="match status" value="1"/>
</dbReference>
<feature type="domain" description="Cytidyltransferase-like" evidence="12">
    <location>
        <begin position="11"/>
        <end position="174"/>
    </location>
</feature>
<keyword evidence="5 11" id="KW-0808">Transferase</keyword>
<dbReference type="GO" id="GO:0009435">
    <property type="term" value="P:NAD+ biosynthetic process"/>
    <property type="evidence" value="ECO:0007669"/>
    <property type="project" value="UniProtKB-UniRule"/>
</dbReference>
<comment type="pathway">
    <text evidence="2 11">Cofactor biosynthesis; NAD(+) biosynthesis; deamido-NAD(+) from nicotinate D-ribonucleotide: step 1/1.</text>
</comment>
<evidence type="ECO:0000256" key="10">
    <source>
        <dbReference type="ARBA" id="ARBA00048721"/>
    </source>
</evidence>
<proteinExistence type="inferred from homology"/>
<dbReference type="PANTHER" id="PTHR39321:SF3">
    <property type="entry name" value="PHOSPHOPANTETHEINE ADENYLYLTRANSFERASE"/>
    <property type="match status" value="1"/>
</dbReference>
<accession>A0A1N6R0H5</accession>
<evidence type="ECO:0000313" key="14">
    <source>
        <dbReference type="Proteomes" id="UP000186400"/>
    </source>
</evidence>
<keyword evidence="8 11" id="KW-0067">ATP-binding</keyword>
<keyword evidence="14" id="KW-1185">Reference proteome</keyword>
<keyword evidence="7 11" id="KW-0547">Nucleotide-binding</keyword>
<dbReference type="NCBIfam" id="TIGR00125">
    <property type="entry name" value="cyt_tran_rel"/>
    <property type="match status" value="1"/>
</dbReference>
<evidence type="ECO:0000256" key="3">
    <source>
        <dbReference type="ARBA" id="ARBA00009014"/>
    </source>
</evidence>
<dbReference type="UniPathway" id="UPA00253">
    <property type="reaction ID" value="UER00332"/>
</dbReference>
<reference evidence="13 14" key="1">
    <citation type="submission" date="2017-01" db="EMBL/GenBank/DDBJ databases">
        <authorList>
            <person name="Mah S.A."/>
            <person name="Swanson W.J."/>
            <person name="Moy G.W."/>
            <person name="Vacquier V.D."/>
        </authorList>
    </citation>
    <scope>NUCLEOTIDE SEQUENCE [LARGE SCALE GENOMIC DNA]</scope>
    <source>
        <strain evidence="13 14">ASpG1</strain>
    </source>
</reference>
<organism evidence="13 14">
    <name type="scientific">Alkalispirochaeta americana</name>
    <dbReference type="NCBI Taxonomy" id="159291"/>
    <lineage>
        <taxon>Bacteria</taxon>
        <taxon>Pseudomonadati</taxon>
        <taxon>Spirochaetota</taxon>
        <taxon>Spirochaetia</taxon>
        <taxon>Spirochaetales</taxon>
        <taxon>Spirochaetaceae</taxon>
        <taxon>Alkalispirochaeta</taxon>
    </lineage>
</organism>
<dbReference type="InterPro" id="IPR004821">
    <property type="entry name" value="Cyt_trans-like"/>
</dbReference>
<keyword evidence="9 11" id="KW-0520">NAD</keyword>
<evidence type="ECO:0000256" key="2">
    <source>
        <dbReference type="ARBA" id="ARBA00005019"/>
    </source>
</evidence>
<evidence type="ECO:0000259" key="12">
    <source>
        <dbReference type="Pfam" id="PF01467"/>
    </source>
</evidence>
<evidence type="ECO:0000256" key="1">
    <source>
        <dbReference type="ARBA" id="ARBA00002324"/>
    </source>
</evidence>
<dbReference type="EC" id="2.7.7.18" evidence="11"/>
<dbReference type="CDD" id="cd02165">
    <property type="entry name" value="NMNAT"/>
    <property type="match status" value="1"/>
</dbReference>
<dbReference type="GO" id="GO:0005524">
    <property type="term" value="F:ATP binding"/>
    <property type="evidence" value="ECO:0007669"/>
    <property type="project" value="UniProtKB-KW"/>
</dbReference>
<evidence type="ECO:0000256" key="8">
    <source>
        <dbReference type="ARBA" id="ARBA00022840"/>
    </source>
</evidence>
<name>A0A1N6R0H5_9SPIO</name>
<keyword evidence="6 11" id="KW-0548">Nucleotidyltransferase</keyword>
<comment type="similarity">
    <text evidence="3 11">Belongs to the NadD family.</text>
</comment>
<dbReference type="InterPro" id="IPR005248">
    <property type="entry name" value="NadD/NMNAT"/>
</dbReference>
<dbReference type="OrthoDB" id="5295945at2"/>
<dbReference type="InterPro" id="IPR014729">
    <property type="entry name" value="Rossmann-like_a/b/a_fold"/>
</dbReference>
<dbReference type="HAMAP" id="MF_00244">
    <property type="entry name" value="NaMN_adenylyltr"/>
    <property type="match status" value="1"/>
</dbReference>
<evidence type="ECO:0000256" key="6">
    <source>
        <dbReference type="ARBA" id="ARBA00022695"/>
    </source>
</evidence>
<comment type="function">
    <text evidence="1 11">Catalyzes the reversible adenylation of nicotinate mononucleotide (NaMN) to nicotinic acid adenine dinucleotide (NaAD).</text>
</comment>
<dbReference type="Proteomes" id="UP000186400">
    <property type="component" value="Unassembled WGS sequence"/>
</dbReference>
<dbReference type="AlphaFoldDB" id="A0A1N6R0H5"/>